<feature type="compositionally biased region" description="Basic and acidic residues" evidence="5">
    <location>
        <begin position="114"/>
        <end position="126"/>
    </location>
</feature>
<feature type="signal peptide" evidence="7">
    <location>
        <begin position="1"/>
        <end position="15"/>
    </location>
</feature>
<feature type="region of interest" description="Disordered" evidence="5">
    <location>
        <begin position="258"/>
        <end position="335"/>
    </location>
</feature>
<feature type="compositionally biased region" description="Low complexity" evidence="5">
    <location>
        <begin position="262"/>
        <end position="281"/>
    </location>
</feature>
<proteinExistence type="predicted"/>
<feature type="compositionally biased region" description="Polar residues" evidence="5">
    <location>
        <begin position="299"/>
        <end position="314"/>
    </location>
</feature>
<keyword evidence="2 6" id="KW-0812">Transmembrane</keyword>
<evidence type="ECO:0000256" key="7">
    <source>
        <dbReference type="SAM" id="SignalP"/>
    </source>
</evidence>
<protein>
    <recommendedName>
        <fullName evidence="10">Transmembrane protein</fullName>
    </recommendedName>
</protein>
<evidence type="ECO:0000256" key="2">
    <source>
        <dbReference type="ARBA" id="ARBA00022692"/>
    </source>
</evidence>
<dbReference type="Proteomes" id="UP001201163">
    <property type="component" value="Unassembled WGS sequence"/>
</dbReference>
<accession>A0AAD4QIA3</accession>
<sequence length="420" mass="44564">MLLLSLAAACSPRLALLPFLFHPHSLPLLSIPMSQSQSSSNPTPAGVQVVTLTVTSSGSSTPTSQSSSGGSSSVPIAAIAGGAGGGVTLAVLLVLIWKYWGLVIKRDQRKKRKEARDMLTVRENTRRNASSGFKPQSQYRPMLALNPDRRRVTFLTRGPASPRKKRQQHGPSPPAAPEEKHIQGEGEALAPALTPAPRAEEEIRQPSLSPLLPHGAPLESQDTDERPPVEDDNVAQTELLTVTPTPAYVAAYTRNDHTNLGSRSSASPSAQSPHAVVPSSALGAPPHPAIRQLQHPRTRGTQSEQHAPLTTTTGPRAASRLHRPPATTARRRSPAVTTIRWAVVSALVVHPQVLSAAGFAGPARDHAAREARVYSANSGEPSVRRGFLNALRHKPSAQAGGSANVRRTSTYSSASAYSND</sequence>
<feature type="transmembrane region" description="Helical" evidence="6">
    <location>
        <begin position="76"/>
        <end position="100"/>
    </location>
</feature>
<dbReference type="AlphaFoldDB" id="A0AAD4QIA3"/>
<gene>
    <name evidence="8" type="ORF">EDB92DRAFT_1812391</name>
</gene>
<feature type="compositionally biased region" description="Basic residues" evidence="5">
    <location>
        <begin position="319"/>
        <end position="333"/>
    </location>
</feature>
<evidence type="ECO:0008006" key="10">
    <source>
        <dbReference type="Google" id="ProtNLM"/>
    </source>
</evidence>
<feature type="compositionally biased region" description="Polar residues" evidence="5">
    <location>
        <begin position="127"/>
        <end position="139"/>
    </location>
</feature>
<keyword evidence="7" id="KW-0732">Signal</keyword>
<organism evidence="8 9">
    <name type="scientific">Lactarius akahatsu</name>
    <dbReference type="NCBI Taxonomy" id="416441"/>
    <lineage>
        <taxon>Eukaryota</taxon>
        <taxon>Fungi</taxon>
        <taxon>Dikarya</taxon>
        <taxon>Basidiomycota</taxon>
        <taxon>Agaricomycotina</taxon>
        <taxon>Agaricomycetes</taxon>
        <taxon>Russulales</taxon>
        <taxon>Russulaceae</taxon>
        <taxon>Lactarius</taxon>
    </lineage>
</organism>
<feature type="chain" id="PRO_5042229576" description="Transmembrane protein" evidence="7">
    <location>
        <begin position="16"/>
        <end position="420"/>
    </location>
</feature>
<dbReference type="GO" id="GO:0016020">
    <property type="term" value="C:membrane"/>
    <property type="evidence" value="ECO:0007669"/>
    <property type="project" value="UniProtKB-SubCell"/>
</dbReference>
<keyword evidence="9" id="KW-1185">Reference proteome</keyword>
<evidence type="ECO:0000256" key="1">
    <source>
        <dbReference type="ARBA" id="ARBA00004167"/>
    </source>
</evidence>
<feature type="region of interest" description="Disordered" evidence="5">
    <location>
        <begin position="196"/>
        <end position="242"/>
    </location>
</feature>
<dbReference type="EMBL" id="JAKELL010000001">
    <property type="protein sequence ID" value="KAH9001677.1"/>
    <property type="molecule type" value="Genomic_DNA"/>
</dbReference>
<dbReference type="GO" id="GO:0071944">
    <property type="term" value="C:cell periphery"/>
    <property type="evidence" value="ECO:0007669"/>
    <property type="project" value="UniProtKB-ARBA"/>
</dbReference>
<keyword evidence="3 6" id="KW-1133">Transmembrane helix</keyword>
<comment type="subcellular location">
    <subcellularLocation>
        <location evidence="1">Membrane</location>
        <topology evidence="1">Single-pass membrane protein</topology>
    </subcellularLocation>
</comment>
<evidence type="ECO:0000313" key="9">
    <source>
        <dbReference type="Proteomes" id="UP001201163"/>
    </source>
</evidence>
<evidence type="ECO:0000256" key="6">
    <source>
        <dbReference type="SAM" id="Phobius"/>
    </source>
</evidence>
<evidence type="ECO:0000256" key="3">
    <source>
        <dbReference type="ARBA" id="ARBA00022989"/>
    </source>
</evidence>
<reference evidence="8" key="1">
    <citation type="submission" date="2022-01" db="EMBL/GenBank/DDBJ databases">
        <title>Comparative genomics reveals a dynamic genome evolution in the ectomycorrhizal milk-cap (Lactarius) mushrooms.</title>
        <authorList>
            <consortium name="DOE Joint Genome Institute"/>
            <person name="Lebreton A."/>
            <person name="Tang N."/>
            <person name="Kuo A."/>
            <person name="LaButti K."/>
            <person name="Drula E."/>
            <person name="Barry K."/>
            <person name="Clum A."/>
            <person name="Lipzen A."/>
            <person name="Mousain D."/>
            <person name="Ng V."/>
            <person name="Wang R."/>
            <person name="Wang X."/>
            <person name="Dai Y."/>
            <person name="Henrissat B."/>
            <person name="Grigoriev I.V."/>
            <person name="Guerin-Laguette A."/>
            <person name="Yu F."/>
            <person name="Martin F.M."/>
        </authorList>
    </citation>
    <scope>NUCLEOTIDE SEQUENCE</scope>
    <source>
        <strain evidence="8">QP</strain>
    </source>
</reference>
<feature type="compositionally biased region" description="Low complexity" evidence="5">
    <location>
        <begin position="406"/>
        <end position="420"/>
    </location>
</feature>
<dbReference type="PANTHER" id="PTHR15549">
    <property type="entry name" value="PAIRED IMMUNOGLOBULIN-LIKE TYPE 2 RECEPTOR"/>
    <property type="match status" value="1"/>
</dbReference>
<evidence type="ECO:0000256" key="5">
    <source>
        <dbReference type="SAM" id="MobiDB-lite"/>
    </source>
</evidence>
<name>A0AAD4QIA3_9AGAM</name>
<comment type="caution">
    <text evidence="8">The sequence shown here is derived from an EMBL/GenBank/DDBJ whole genome shotgun (WGS) entry which is preliminary data.</text>
</comment>
<dbReference type="PANTHER" id="PTHR15549:SF27">
    <property type="entry name" value="CHITIN-BINDING TYPE-1 DOMAIN-CONTAINING PROTEIN"/>
    <property type="match status" value="1"/>
</dbReference>
<feature type="region of interest" description="Disordered" evidence="5">
    <location>
        <begin position="394"/>
        <end position="420"/>
    </location>
</feature>
<feature type="region of interest" description="Disordered" evidence="5">
    <location>
        <begin position="111"/>
        <end position="182"/>
    </location>
</feature>
<dbReference type="InterPro" id="IPR051694">
    <property type="entry name" value="Immunoregulatory_rcpt-like"/>
</dbReference>
<evidence type="ECO:0000313" key="8">
    <source>
        <dbReference type="EMBL" id="KAH9001677.1"/>
    </source>
</evidence>
<keyword evidence="4 6" id="KW-0472">Membrane</keyword>
<evidence type="ECO:0000256" key="4">
    <source>
        <dbReference type="ARBA" id="ARBA00023136"/>
    </source>
</evidence>